<dbReference type="PANTHER" id="PTHR43328:SF1">
    <property type="entry name" value="N-ACETYLTRANSFERASE DOMAIN-CONTAINING PROTEIN"/>
    <property type="match status" value="1"/>
</dbReference>
<dbReference type="EMBL" id="DF933811">
    <property type="protein sequence ID" value="GAM34295.1"/>
    <property type="molecule type" value="Genomic_DNA"/>
</dbReference>
<name>A0A6V8H2L9_TALPI</name>
<dbReference type="InterPro" id="IPR000182">
    <property type="entry name" value="GNAT_dom"/>
</dbReference>
<keyword evidence="4" id="KW-1185">Reference proteome</keyword>
<feature type="domain" description="N-acetyltransferase" evidence="2">
    <location>
        <begin position="182"/>
        <end position="240"/>
    </location>
</feature>
<evidence type="ECO:0000256" key="1">
    <source>
        <dbReference type="SAM" id="MobiDB-lite"/>
    </source>
</evidence>
<comment type="caution">
    <text evidence="3">The sequence shown here is derived from an EMBL/GenBank/DDBJ whole genome shotgun (WGS) entry which is preliminary data.</text>
</comment>
<reference evidence="4" key="1">
    <citation type="journal article" date="2015" name="Genome Announc.">
        <title>Draft genome sequence of Talaromyces cellulolyticus strain Y-94, a source of lignocellulosic biomass-degrading enzymes.</title>
        <authorList>
            <person name="Fujii T."/>
            <person name="Koike H."/>
            <person name="Sawayama S."/>
            <person name="Yano S."/>
            <person name="Inoue H."/>
        </authorList>
    </citation>
    <scope>NUCLEOTIDE SEQUENCE [LARGE SCALE GENOMIC DNA]</scope>
    <source>
        <strain evidence="4">Y-94</strain>
    </source>
</reference>
<dbReference type="Pfam" id="PF13302">
    <property type="entry name" value="Acetyltransf_3"/>
    <property type="match status" value="1"/>
</dbReference>
<accession>A0A6V8H2L9</accession>
<protein>
    <submittedName>
        <fullName evidence="3">GNAT family acetyltransferase</fullName>
    </submittedName>
</protein>
<dbReference type="Proteomes" id="UP000053095">
    <property type="component" value="Unassembled WGS sequence"/>
</dbReference>
<sequence length="276" mass="31403">MVLVNLNTKGEEPYIRLPAPHSHIIITPPRSLAQQQKQPKQQDTKNENEIIPPQPDIEAAFIALNDERVYPFLESPPYPYKREDAVEFHRKMYEDCHRILSHPSEQEGELLYNGCPFRDIRDTSLTLTPNPGADGEVSDAPKVGDIQISRYPFYEFAPDSEKRAHAQAYNNSLVVGHEDLVWGVGFWLLPSYHGQGIMSAVLDTLITEWLIPKMNVHILKSSALVGNEGSVRVHQKCGFVLEQTIEKGTRDMPAYKYGGGGKRDIYVLKWVRPDRR</sequence>
<gene>
    <name evidence="3" type="ORF">TCE0_015f01778</name>
</gene>
<proteinExistence type="predicted"/>
<organism evidence="3 4">
    <name type="scientific">Talaromyces pinophilus</name>
    <name type="common">Penicillium pinophilum</name>
    <dbReference type="NCBI Taxonomy" id="128442"/>
    <lineage>
        <taxon>Eukaryota</taxon>
        <taxon>Fungi</taxon>
        <taxon>Dikarya</taxon>
        <taxon>Ascomycota</taxon>
        <taxon>Pezizomycotina</taxon>
        <taxon>Eurotiomycetes</taxon>
        <taxon>Eurotiomycetidae</taxon>
        <taxon>Eurotiales</taxon>
        <taxon>Trichocomaceae</taxon>
        <taxon>Talaromyces</taxon>
        <taxon>Talaromyces sect. Talaromyces</taxon>
    </lineage>
</organism>
<dbReference type="SUPFAM" id="SSF55729">
    <property type="entry name" value="Acyl-CoA N-acyltransferases (Nat)"/>
    <property type="match status" value="1"/>
</dbReference>
<dbReference type="AlphaFoldDB" id="A0A6V8H2L9"/>
<dbReference type="GO" id="GO:0016747">
    <property type="term" value="F:acyltransferase activity, transferring groups other than amino-acyl groups"/>
    <property type="evidence" value="ECO:0007669"/>
    <property type="project" value="InterPro"/>
</dbReference>
<evidence type="ECO:0000259" key="2">
    <source>
        <dbReference type="Pfam" id="PF13302"/>
    </source>
</evidence>
<dbReference type="Gene3D" id="3.40.630.30">
    <property type="match status" value="1"/>
</dbReference>
<evidence type="ECO:0000313" key="4">
    <source>
        <dbReference type="Proteomes" id="UP000053095"/>
    </source>
</evidence>
<feature type="region of interest" description="Disordered" evidence="1">
    <location>
        <begin position="31"/>
        <end position="51"/>
    </location>
</feature>
<evidence type="ECO:0000313" key="3">
    <source>
        <dbReference type="EMBL" id="GAM34295.1"/>
    </source>
</evidence>
<dbReference type="PANTHER" id="PTHR43328">
    <property type="entry name" value="ACETYLTRANSFERASE-RELATED"/>
    <property type="match status" value="1"/>
</dbReference>
<dbReference type="InterPro" id="IPR016181">
    <property type="entry name" value="Acyl_CoA_acyltransferase"/>
</dbReference>